<sequence length="96" mass="11547">MSRINKSLLWSKQKFYEYSNKPHKMLVNKLKPRPFQSSPEFPRQTDGTPTYCAFTMSKLFGEFYQQLYNCLQSDANYSFTQEKFNLFFEHLQLPKL</sequence>
<proteinExistence type="predicted"/>
<accession>A0A2G9R7W8</accession>
<organism evidence="1">
    <name type="scientific">Aquarana catesbeiana</name>
    <name type="common">American bullfrog</name>
    <name type="synonym">Rana catesbeiana</name>
    <dbReference type="NCBI Taxonomy" id="8400"/>
    <lineage>
        <taxon>Eukaryota</taxon>
        <taxon>Metazoa</taxon>
        <taxon>Chordata</taxon>
        <taxon>Craniata</taxon>
        <taxon>Vertebrata</taxon>
        <taxon>Euteleostomi</taxon>
        <taxon>Amphibia</taxon>
        <taxon>Batrachia</taxon>
        <taxon>Anura</taxon>
        <taxon>Neobatrachia</taxon>
        <taxon>Ranoidea</taxon>
        <taxon>Ranidae</taxon>
        <taxon>Aquarana</taxon>
    </lineage>
</organism>
<reference evidence="1" key="1">
    <citation type="submission" date="2017-08" db="EMBL/GenBank/DDBJ databases">
        <title>Assembly of the North American Bullfrog Genome.</title>
        <authorList>
            <person name="Warren R.L."/>
            <person name="Vandervalk B.P."/>
            <person name="Kucuk E."/>
            <person name="Birol I."/>
            <person name="Helbing C."/>
            <person name="Pandoh P."/>
            <person name="Behsaz B."/>
            <person name="Mohamadi H."/>
            <person name="Chu J."/>
            <person name="Jackman S."/>
            <person name="Hammond S.A."/>
            <person name="Veldhoen N."/>
            <person name="Kirk H."/>
            <person name="Zhao Y."/>
            <person name="Coope R."/>
            <person name="Pleasance S."/>
            <person name="Moore R."/>
            <person name="Holt R."/>
        </authorList>
    </citation>
    <scope>NUCLEOTIDE SEQUENCE</scope>
    <source>
        <strain evidence="1">Bruno</strain>
        <tissue evidence="1">Liver</tissue>
    </source>
</reference>
<feature type="non-terminal residue" evidence="1">
    <location>
        <position position="96"/>
    </location>
</feature>
<gene>
    <name evidence="1" type="ORF">AB205_0126300</name>
</gene>
<protein>
    <submittedName>
        <fullName evidence="1">Uncharacterized protein</fullName>
    </submittedName>
</protein>
<dbReference type="EMBL" id="KV969179">
    <property type="protein sequence ID" value="PIO23371.1"/>
    <property type="molecule type" value="Genomic_DNA"/>
</dbReference>
<evidence type="ECO:0000313" key="1">
    <source>
        <dbReference type="EMBL" id="PIO23371.1"/>
    </source>
</evidence>
<dbReference type="AlphaFoldDB" id="A0A2G9R7W8"/>
<name>A0A2G9R7W8_AQUCT</name>